<evidence type="ECO:0000313" key="4">
    <source>
        <dbReference type="Proteomes" id="UP000027920"/>
    </source>
</evidence>
<sequence length="187" mass="19642">MAPSRGPSSTAASIPPPSKEASASASADNDDFAVQQQSNSALRNAKRNLNFLLSPGAHGAPGERPARLRTRALLRTLRYVTQFIFWRLVRWAKYVAVGSLVAAVGATAFGSAITGVAWLAAPPTIGASIIAASVWGVGKYVAGRAHARWMKSGGDVGEEIRERVEDDGGVRGEGAYGVDMGPRAVPW</sequence>
<keyword evidence="4" id="KW-1185">Reference proteome</keyword>
<dbReference type="GeneID" id="25278604"/>
<dbReference type="STRING" id="1182545.A0A072PGG4"/>
<dbReference type="EMBL" id="AMGV01000003">
    <property type="protein sequence ID" value="KEF58827.1"/>
    <property type="molecule type" value="Genomic_DNA"/>
</dbReference>
<dbReference type="OrthoDB" id="3597994at2759"/>
<dbReference type="VEuPathDB" id="FungiDB:A1O9_03670"/>
<gene>
    <name evidence="3" type="ORF">A1O9_03670</name>
</gene>
<dbReference type="AlphaFoldDB" id="A0A072PGG4"/>
<dbReference type="HOGENOM" id="CLU_131612_1_0_1"/>
<feature type="region of interest" description="Disordered" evidence="1">
    <location>
        <begin position="1"/>
        <end position="30"/>
    </location>
</feature>
<feature type="transmembrane region" description="Helical" evidence="2">
    <location>
        <begin position="94"/>
        <end position="119"/>
    </location>
</feature>
<evidence type="ECO:0000256" key="2">
    <source>
        <dbReference type="SAM" id="Phobius"/>
    </source>
</evidence>
<keyword evidence="2" id="KW-0812">Transmembrane</keyword>
<feature type="transmembrane region" description="Helical" evidence="2">
    <location>
        <begin position="125"/>
        <end position="142"/>
    </location>
</feature>
<comment type="caution">
    <text evidence="3">The sequence shown here is derived from an EMBL/GenBank/DDBJ whole genome shotgun (WGS) entry which is preliminary data.</text>
</comment>
<reference evidence="3 4" key="1">
    <citation type="submission" date="2013-03" db="EMBL/GenBank/DDBJ databases">
        <title>The Genome Sequence of Exophiala aquamarina CBS 119918.</title>
        <authorList>
            <consortium name="The Broad Institute Genomics Platform"/>
            <person name="Cuomo C."/>
            <person name="de Hoog S."/>
            <person name="Gorbushina A."/>
            <person name="Walker B."/>
            <person name="Young S.K."/>
            <person name="Zeng Q."/>
            <person name="Gargeya S."/>
            <person name="Fitzgerald M."/>
            <person name="Haas B."/>
            <person name="Abouelleil A."/>
            <person name="Allen A.W."/>
            <person name="Alvarado L."/>
            <person name="Arachchi H.M."/>
            <person name="Berlin A.M."/>
            <person name="Chapman S.B."/>
            <person name="Gainer-Dewar J."/>
            <person name="Goldberg J."/>
            <person name="Griggs A."/>
            <person name="Gujja S."/>
            <person name="Hansen M."/>
            <person name="Howarth C."/>
            <person name="Imamovic A."/>
            <person name="Ireland A."/>
            <person name="Larimer J."/>
            <person name="McCowan C."/>
            <person name="Murphy C."/>
            <person name="Pearson M."/>
            <person name="Poon T.W."/>
            <person name="Priest M."/>
            <person name="Roberts A."/>
            <person name="Saif S."/>
            <person name="Shea T."/>
            <person name="Sisk P."/>
            <person name="Sykes S."/>
            <person name="Wortman J."/>
            <person name="Nusbaum C."/>
            <person name="Birren B."/>
        </authorList>
    </citation>
    <scope>NUCLEOTIDE SEQUENCE [LARGE SCALE GENOMIC DNA]</scope>
    <source>
        <strain evidence="3 4">CBS 119918</strain>
    </source>
</reference>
<keyword evidence="2" id="KW-1133">Transmembrane helix</keyword>
<evidence type="ECO:0000256" key="1">
    <source>
        <dbReference type="SAM" id="MobiDB-lite"/>
    </source>
</evidence>
<accession>A0A072PGG4</accession>
<keyword evidence="2" id="KW-0472">Membrane</keyword>
<dbReference type="RefSeq" id="XP_013261417.1">
    <property type="nucleotide sequence ID" value="XM_013405963.1"/>
</dbReference>
<proteinExistence type="predicted"/>
<evidence type="ECO:0000313" key="3">
    <source>
        <dbReference type="EMBL" id="KEF58827.1"/>
    </source>
</evidence>
<feature type="compositionally biased region" description="Low complexity" evidence="1">
    <location>
        <begin position="7"/>
        <end position="27"/>
    </location>
</feature>
<protein>
    <submittedName>
        <fullName evidence="3">Uncharacterized protein</fullName>
    </submittedName>
</protein>
<organism evidence="3 4">
    <name type="scientific">Exophiala aquamarina CBS 119918</name>
    <dbReference type="NCBI Taxonomy" id="1182545"/>
    <lineage>
        <taxon>Eukaryota</taxon>
        <taxon>Fungi</taxon>
        <taxon>Dikarya</taxon>
        <taxon>Ascomycota</taxon>
        <taxon>Pezizomycotina</taxon>
        <taxon>Eurotiomycetes</taxon>
        <taxon>Chaetothyriomycetidae</taxon>
        <taxon>Chaetothyriales</taxon>
        <taxon>Herpotrichiellaceae</taxon>
        <taxon>Exophiala</taxon>
    </lineage>
</organism>
<name>A0A072PGG4_9EURO</name>
<dbReference type="Proteomes" id="UP000027920">
    <property type="component" value="Unassembled WGS sequence"/>
</dbReference>